<dbReference type="GO" id="GO:0004842">
    <property type="term" value="F:ubiquitin-protein transferase activity"/>
    <property type="evidence" value="ECO:0007669"/>
    <property type="project" value="InterPro"/>
</dbReference>
<dbReference type="AlphaFoldDB" id="A0A6S7ING6"/>
<dbReference type="GO" id="GO:0016874">
    <property type="term" value="F:ligase activity"/>
    <property type="evidence" value="ECO:0007669"/>
    <property type="project" value="UniProtKB-KW"/>
</dbReference>
<gene>
    <name evidence="3" type="ORF">PACLA_8A073897</name>
</gene>
<evidence type="ECO:0000313" key="4">
    <source>
        <dbReference type="Proteomes" id="UP001152795"/>
    </source>
</evidence>
<reference evidence="3" key="1">
    <citation type="submission" date="2020-04" db="EMBL/GenBank/DDBJ databases">
        <authorList>
            <person name="Alioto T."/>
            <person name="Alioto T."/>
            <person name="Gomez Garrido J."/>
        </authorList>
    </citation>
    <scope>NUCLEOTIDE SEQUENCE</scope>
    <source>
        <strain evidence="3">A484AB</strain>
    </source>
</reference>
<name>A0A6S7ING6_PARCT</name>
<evidence type="ECO:0000313" key="3">
    <source>
        <dbReference type="EMBL" id="CAB4018539.1"/>
    </source>
</evidence>
<protein>
    <submittedName>
        <fullName evidence="3">G2 M phase-specific E3 ubiquitin- ligase-like</fullName>
    </submittedName>
</protein>
<accession>A0A6S7ING6</accession>
<dbReference type="Proteomes" id="UP001152795">
    <property type="component" value="Unassembled WGS sequence"/>
</dbReference>
<proteinExistence type="predicted"/>
<evidence type="ECO:0000256" key="2">
    <source>
        <dbReference type="PROSITE-ProRule" id="PRU00104"/>
    </source>
</evidence>
<comment type="caution">
    <text evidence="3">The sequence shown here is derived from an EMBL/GenBank/DDBJ whole genome shotgun (WGS) entry which is preliminary data.</text>
</comment>
<dbReference type="InterPro" id="IPR035983">
    <property type="entry name" value="Hect_E3_ubiquitin_ligase"/>
</dbReference>
<dbReference type="EMBL" id="CACRXK020010050">
    <property type="protein sequence ID" value="CAB4018539.1"/>
    <property type="molecule type" value="Genomic_DNA"/>
</dbReference>
<dbReference type="SUPFAM" id="SSF56204">
    <property type="entry name" value="Hect, E3 ligase catalytic domain"/>
    <property type="match status" value="1"/>
</dbReference>
<comment type="caution">
    <text evidence="2">Lacks conserved residue(s) required for the propagation of feature annotation.</text>
</comment>
<keyword evidence="3" id="KW-0436">Ligase</keyword>
<dbReference type="PROSITE" id="PS50237">
    <property type="entry name" value="HECT"/>
    <property type="match status" value="1"/>
</dbReference>
<dbReference type="Gene3D" id="3.90.1750.10">
    <property type="entry name" value="Hect, E3 ligase catalytic domains"/>
    <property type="match status" value="1"/>
</dbReference>
<evidence type="ECO:0000256" key="1">
    <source>
        <dbReference type="ARBA" id="ARBA00022786"/>
    </source>
</evidence>
<organism evidence="3 4">
    <name type="scientific">Paramuricea clavata</name>
    <name type="common">Red gorgonian</name>
    <name type="synonym">Violescent sea-whip</name>
    <dbReference type="NCBI Taxonomy" id="317549"/>
    <lineage>
        <taxon>Eukaryota</taxon>
        <taxon>Metazoa</taxon>
        <taxon>Cnidaria</taxon>
        <taxon>Anthozoa</taxon>
        <taxon>Octocorallia</taxon>
        <taxon>Malacalcyonacea</taxon>
        <taxon>Plexauridae</taxon>
        <taxon>Paramuricea</taxon>
    </lineage>
</organism>
<keyword evidence="4" id="KW-1185">Reference proteome</keyword>
<dbReference type="OrthoDB" id="5988666at2759"/>
<keyword evidence="1 2" id="KW-0833">Ubl conjugation pathway</keyword>
<sequence>MVKFHGEAGIDAGGVRREYGSLLCKELFSAKVNLFEGKDDRKLPLYSSDNMCSRMFQIAGKMISYLIIHLDIGVPCLSPAVYHYISTLTIEPDRCSIEDVVDLDLKELILKVLYSNWFIF</sequence>
<dbReference type="InterPro" id="IPR000569">
    <property type="entry name" value="HECT_dom"/>
</dbReference>